<evidence type="ECO:0000256" key="7">
    <source>
        <dbReference type="ARBA" id="ARBA00023054"/>
    </source>
</evidence>
<reference evidence="12" key="2">
    <citation type="submission" date="2025-08" db="UniProtKB">
        <authorList>
            <consortium name="Ensembl"/>
        </authorList>
    </citation>
    <scope>IDENTIFICATION</scope>
</reference>
<dbReference type="GO" id="GO:0051225">
    <property type="term" value="P:spindle assembly"/>
    <property type="evidence" value="ECO:0007669"/>
    <property type="project" value="InterPro"/>
</dbReference>
<dbReference type="PANTHER" id="PTHR31570:SF1">
    <property type="entry name" value="HAUS AUGMIN-LIKE COMPLEX SUBUNIT 1"/>
    <property type="match status" value="1"/>
</dbReference>
<keyword evidence="6" id="KW-0498">Mitosis</keyword>
<feature type="coiled-coil region" evidence="10">
    <location>
        <begin position="62"/>
        <end position="96"/>
    </location>
</feature>
<keyword evidence="8" id="KW-0206">Cytoskeleton</keyword>
<reference evidence="12" key="1">
    <citation type="submission" date="2020-06" db="EMBL/GenBank/DDBJ databases">
        <authorList>
            <consortium name="Wellcome Sanger Institute Data Sharing"/>
        </authorList>
    </citation>
    <scope>NUCLEOTIDE SEQUENCE [LARGE SCALE GENOMIC DNA]</scope>
</reference>
<keyword evidence="3" id="KW-0963">Cytoplasm</keyword>
<dbReference type="Proteomes" id="UP000694680">
    <property type="component" value="Chromosome 14"/>
</dbReference>
<dbReference type="AlphaFoldDB" id="A0A8C5GP08"/>
<accession>A0A8C5GP08</accession>
<dbReference type="GO" id="GO:0005819">
    <property type="term" value="C:spindle"/>
    <property type="evidence" value="ECO:0007669"/>
    <property type="project" value="UniProtKB-SubCell"/>
</dbReference>
<keyword evidence="11" id="KW-1133">Transmembrane helix</keyword>
<keyword evidence="13" id="KW-1185">Reference proteome</keyword>
<keyword evidence="11" id="KW-0472">Membrane</keyword>
<keyword evidence="9" id="KW-0131">Cell cycle</keyword>
<dbReference type="PANTHER" id="PTHR31570">
    <property type="entry name" value="HAUS AUGMIN-LIKE COMPLEX SUBUNIT 1"/>
    <property type="match status" value="1"/>
</dbReference>
<keyword evidence="7 10" id="KW-0175">Coiled coil</keyword>
<comment type="similarity">
    <text evidence="2">Belongs to the HAUS1 family.</text>
</comment>
<organism evidence="12 13">
    <name type="scientific">Gouania willdenowi</name>
    <name type="common">Blunt-snouted clingfish</name>
    <name type="synonym">Lepadogaster willdenowi</name>
    <dbReference type="NCBI Taxonomy" id="441366"/>
    <lineage>
        <taxon>Eukaryota</taxon>
        <taxon>Metazoa</taxon>
        <taxon>Chordata</taxon>
        <taxon>Craniata</taxon>
        <taxon>Vertebrata</taxon>
        <taxon>Euteleostomi</taxon>
        <taxon>Actinopterygii</taxon>
        <taxon>Neopterygii</taxon>
        <taxon>Teleostei</taxon>
        <taxon>Neoteleostei</taxon>
        <taxon>Acanthomorphata</taxon>
        <taxon>Ovalentaria</taxon>
        <taxon>Blenniimorphae</taxon>
        <taxon>Blenniiformes</taxon>
        <taxon>Gobiesocoidei</taxon>
        <taxon>Gobiesocidae</taxon>
        <taxon>Gobiesocinae</taxon>
        <taxon>Gouania</taxon>
    </lineage>
</organism>
<keyword evidence="11" id="KW-0812">Transmembrane</keyword>
<keyword evidence="5" id="KW-0493">Microtubule</keyword>
<dbReference type="GO" id="GO:0070652">
    <property type="term" value="C:HAUS complex"/>
    <property type="evidence" value="ECO:0007669"/>
    <property type="project" value="InterPro"/>
</dbReference>
<dbReference type="GO" id="GO:0051301">
    <property type="term" value="P:cell division"/>
    <property type="evidence" value="ECO:0007669"/>
    <property type="project" value="UniProtKB-KW"/>
</dbReference>
<proteinExistence type="inferred from homology"/>
<dbReference type="GO" id="GO:0005874">
    <property type="term" value="C:microtubule"/>
    <property type="evidence" value="ECO:0007669"/>
    <property type="project" value="UniProtKB-KW"/>
</dbReference>
<dbReference type="GO" id="GO:0005829">
    <property type="term" value="C:cytosol"/>
    <property type="evidence" value="ECO:0007669"/>
    <property type="project" value="TreeGrafter"/>
</dbReference>
<protein>
    <submittedName>
        <fullName evidence="12">Uncharacterized protein</fullName>
    </submittedName>
</protein>
<gene>
    <name evidence="12" type="primary">haus1</name>
</gene>
<evidence type="ECO:0000256" key="3">
    <source>
        <dbReference type="ARBA" id="ARBA00022490"/>
    </source>
</evidence>
<sequence length="297" mass="33452">MTEEFKLEALNVTFVSLVLCLTIFCFVAIFVVNNWLSSVFGDQPLPQFEVNTRTVDVLHQLAQGSEARCRETTLMVEELQQKAAEYQAEGSHLQDVLLHGVGLSCASLSKAATDYLSALVDTGMVLGVRDSSLGSVMSALNDHTNHLLEAQKSNRKLERELRTLRKKLGGTLVLRSNLQEDINKTAKSQAVEGAKAEERLLNMDFVAAKVKELNNRREKSEAQLLSRNMDKSLTHQAIVQLSEDVVALKNEIIPLKKKLEPYMDLSPVCLFMMRNIQKLRQCVRATLKRKEIWPLRD</sequence>
<keyword evidence="4" id="KW-0132">Cell division</keyword>
<dbReference type="Pfam" id="PF25762">
    <property type="entry name" value="HAUS1"/>
    <property type="match status" value="1"/>
</dbReference>
<evidence type="ECO:0000256" key="8">
    <source>
        <dbReference type="ARBA" id="ARBA00023212"/>
    </source>
</evidence>
<evidence type="ECO:0000256" key="4">
    <source>
        <dbReference type="ARBA" id="ARBA00022618"/>
    </source>
</evidence>
<evidence type="ECO:0000256" key="5">
    <source>
        <dbReference type="ARBA" id="ARBA00022701"/>
    </source>
</evidence>
<dbReference type="Ensembl" id="ENSGWIT00000036028.1">
    <property type="protein sequence ID" value="ENSGWIP00000033124.1"/>
    <property type="gene ID" value="ENSGWIG00000017017.1"/>
</dbReference>
<comment type="subcellular location">
    <subcellularLocation>
        <location evidence="1">Cytoplasm</location>
        <location evidence="1">Cytoskeleton</location>
        <location evidence="1">Spindle</location>
    </subcellularLocation>
</comment>
<evidence type="ECO:0000313" key="12">
    <source>
        <dbReference type="Ensembl" id="ENSGWIP00000033124.1"/>
    </source>
</evidence>
<evidence type="ECO:0000313" key="13">
    <source>
        <dbReference type="Proteomes" id="UP000694680"/>
    </source>
</evidence>
<dbReference type="GO" id="GO:0007098">
    <property type="term" value="P:centrosome cycle"/>
    <property type="evidence" value="ECO:0007669"/>
    <property type="project" value="TreeGrafter"/>
</dbReference>
<evidence type="ECO:0000256" key="2">
    <source>
        <dbReference type="ARBA" id="ARBA00005479"/>
    </source>
</evidence>
<evidence type="ECO:0000256" key="10">
    <source>
        <dbReference type="SAM" id="Coils"/>
    </source>
</evidence>
<name>A0A8C5GP08_GOUWI</name>
<reference evidence="12" key="3">
    <citation type="submission" date="2025-09" db="UniProtKB">
        <authorList>
            <consortium name="Ensembl"/>
        </authorList>
    </citation>
    <scope>IDENTIFICATION</scope>
</reference>
<evidence type="ECO:0000256" key="1">
    <source>
        <dbReference type="ARBA" id="ARBA00004186"/>
    </source>
</evidence>
<evidence type="ECO:0000256" key="9">
    <source>
        <dbReference type="ARBA" id="ARBA00023306"/>
    </source>
</evidence>
<dbReference type="InterPro" id="IPR026243">
    <property type="entry name" value="HAUS1"/>
</dbReference>
<evidence type="ECO:0000256" key="11">
    <source>
        <dbReference type="SAM" id="Phobius"/>
    </source>
</evidence>
<feature type="coiled-coil region" evidence="10">
    <location>
        <begin position="140"/>
        <end position="167"/>
    </location>
</feature>
<evidence type="ECO:0000256" key="6">
    <source>
        <dbReference type="ARBA" id="ARBA00022776"/>
    </source>
</evidence>
<dbReference type="PRINTS" id="PR02087">
    <property type="entry name" value="HAUSAUGMINL1"/>
</dbReference>
<feature type="transmembrane region" description="Helical" evidence="11">
    <location>
        <begin position="12"/>
        <end position="36"/>
    </location>
</feature>